<dbReference type="Gene3D" id="3.40.50.880">
    <property type="match status" value="1"/>
</dbReference>
<keyword evidence="10 11" id="KW-0315">Glutamine amidotransferase</keyword>
<evidence type="ECO:0000259" key="13">
    <source>
        <dbReference type="PROSITE" id="PS51553"/>
    </source>
</evidence>
<dbReference type="NCBIfam" id="TIGR00888">
    <property type="entry name" value="guaA_Nterm"/>
    <property type="match status" value="1"/>
</dbReference>
<dbReference type="InterPro" id="IPR022955">
    <property type="entry name" value="GMP_synthase"/>
</dbReference>
<dbReference type="SUPFAM" id="SSF52317">
    <property type="entry name" value="Class I glutamine amidotransferase-like"/>
    <property type="match status" value="1"/>
</dbReference>
<dbReference type="EMBL" id="BAABJY010000002">
    <property type="protein sequence ID" value="GAA4865928.1"/>
    <property type="molecule type" value="Genomic_DNA"/>
</dbReference>
<keyword evidence="9 11" id="KW-0067">ATP-binding</keyword>
<dbReference type="InterPro" id="IPR014729">
    <property type="entry name" value="Rossmann-like_a/b/a_fold"/>
</dbReference>
<dbReference type="PROSITE" id="PS51553">
    <property type="entry name" value="GMPS_ATP_PPASE"/>
    <property type="match status" value="1"/>
</dbReference>
<evidence type="ECO:0000256" key="12">
    <source>
        <dbReference type="PROSITE-ProRule" id="PRU00886"/>
    </source>
</evidence>
<evidence type="ECO:0000313" key="14">
    <source>
        <dbReference type="EMBL" id="GAA4865928.1"/>
    </source>
</evidence>
<evidence type="ECO:0000256" key="7">
    <source>
        <dbReference type="ARBA" id="ARBA00022749"/>
    </source>
</evidence>
<dbReference type="InterPro" id="IPR029062">
    <property type="entry name" value="Class_I_gatase-like"/>
</dbReference>
<dbReference type="SUPFAM" id="SSF54810">
    <property type="entry name" value="GMP synthetase C-terminal dimerisation domain"/>
    <property type="match status" value="1"/>
</dbReference>
<dbReference type="InterPro" id="IPR022310">
    <property type="entry name" value="NAD/GMP_synthase"/>
</dbReference>
<keyword evidence="5 11" id="KW-0436">Ligase</keyword>
<dbReference type="Pfam" id="PF02540">
    <property type="entry name" value="NAD_synthase"/>
    <property type="match status" value="1"/>
</dbReference>
<keyword evidence="7 11" id="KW-0332">GMP biosynthesis</keyword>
<evidence type="ECO:0000256" key="1">
    <source>
        <dbReference type="ARBA" id="ARBA00002332"/>
    </source>
</evidence>
<name>A0ABP9E210_9GAMM</name>
<dbReference type="RefSeq" id="WP_345295128.1">
    <property type="nucleotide sequence ID" value="NZ_BAABJY010000002.1"/>
</dbReference>
<accession>A0ABP9E210</accession>
<dbReference type="Pfam" id="PF00958">
    <property type="entry name" value="GMP_synt_C"/>
    <property type="match status" value="1"/>
</dbReference>
<dbReference type="CDD" id="cd01997">
    <property type="entry name" value="GMP_synthase_C"/>
    <property type="match status" value="1"/>
</dbReference>
<dbReference type="CDD" id="cd01742">
    <property type="entry name" value="GATase1_GMP_Synthase"/>
    <property type="match status" value="1"/>
</dbReference>
<dbReference type="NCBIfam" id="NF000848">
    <property type="entry name" value="PRK00074.1"/>
    <property type="match status" value="1"/>
</dbReference>
<dbReference type="Gene3D" id="3.40.50.620">
    <property type="entry name" value="HUPs"/>
    <property type="match status" value="1"/>
</dbReference>
<gene>
    <name evidence="11 14" type="primary">guaA</name>
    <name evidence="14" type="ORF">GCM10023332_17620</name>
</gene>
<evidence type="ECO:0000256" key="11">
    <source>
        <dbReference type="HAMAP-Rule" id="MF_00344"/>
    </source>
</evidence>
<dbReference type="PROSITE" id="PS51273">
    <property type="entry name" value="GATASE_TYPE_1"/>
    <property type="match status" value="1"/>
</dbReference>
<organism evidence="14 15">
    <name type="scientific">Luteimonas vadosa</name>
    <dbReference type="NCBI Taxonomy" id="1165507"/>
    <lineage>
        <taxon>Bacteria</taxon>
        <taxon>Pseudomonadati</taxon>
        <taxon>Pseudomonadota</taxon>
        <taxon>Gammaproteobacteria</taxon>
        <taxon>Lysobacterales</taxon>
        <taxon>Lysobacteraceae</taxon>
        <taxon>Luteimonas</taxon>
    </lineage>
</organism>
<evidence type="ECO:0000313" key="15">
    <source>
        <dbReference type="Proteomes" id="UP001501323"/>
    </source>
</evidence>
<dbReference type="NCBIfam" id="TIGR00884">
    <property type="entry name" value="guaA_Cterm"/>
    <property type="match status" value="1"/>
</dbReference>
<evidence type="ECO:0000256" key="5">
    <source>
        <dbReference type="ARBA" id="ARBA00022598"/>
    </source>
</evidence>
<comment type="caution">
    <text evidence="14">The sequence shown here is derived from an EMBL/GenBank/DDBJ whole genome shotgun (WGS) entry which is preliminary data.</text>
</comment>
<feature type="active site" evidence="11">
    <location>
        <position position="179"/>
    </location>
</feature>
<feature type="active site" description="Nucleophile" evidence="11">
    <location>
        <position position="84"/>
    </location>
</feature>
<feature type="binding site" evidence="12">
    <location>
        <begin position="231"/>
        <end position="237"/>
    </location>
    <ligand>
        <name>ATP</name>
        <dbReference type="ChEBI" id="CHEBI:30616"/>
    </ligand>
</feature>
<comment type="catalytic activity">
    <reaction evidence="11">
        <text>XMP + L-glutamine + ATP + H2O = GMP + L-glutamate + AMP + diphosphate + 2 H(+)</text>
        <dbReference type="Rhea" id="RHEA:11680"/>
        <dbReference type="ChEBI" id="CHEBI:15377"/>
        <dbReference type="ChEBI" id="CHEBI:15378"/>
        <dbReference type="ChEBI" id="CHEBI:29985"/>
        <dbReference type="ChEBI" id="CHEBI:30616"/>
        <dbReference type="ChEBI" id="CHEBI:33019"/>
        <dbReference type="ChEBI" id="CHEBI:57464"/>
        <dbReference type="ChEBI" id="CHEBI:58115"/>
        <dbReference type="ChEBI" id="CHEBI:58359"/>
        <dbReference type="ChEBI" id="CHEBI:456215"/>
        <dbReference type="EC" id="6.3.5.2"/>
    </reaction>
</comment>
<dbReference type="PRINTS" id="PR00097">
    <property type="entry name" value="ANTSNTHASEII"/>
</dbReference>
<dbReference type="InterPro" id="IPR017926">
    <property type="entry name" value="GATASE"/>
</dbReference>
<keyword evidence="8 11" id="KW-0658">Purine biosynthesis</keyword>
<evidence type="ECO:0000256" key="4">
    <source>
        <dbReference type="ARBA" id="ARBA00021562"/>
    </source>
</evidence>
<dbReference type="PRINTS" id="PR00096">
    <property type="entry name" value="GATASE"/>
</dbReference>
<evidence type="ECO:0000256" key="2">
    <source>
        <dbReference type="ARBA" id="ARBA00005153"/>
    </source>
</evidence>
<sequence>MDLHSDKILILDFGAQYTQLIARRIREIGVYCEIWAWDHDPAEIVKFGAKGIILSGGPESTTLHGAPSAPQEAFDSGLPILGICYGMQTMAKQLGGETESADAREYGHAEVAVVAEDSLLHGMTDHDDGPPRLDVWMSHGDHVSRAPTDFVVTATTARVPVAAFANDDKRWYGVQFHPEVTHTRSGLAILQRFVVDICGCETLWTAANIIDDQVARVREQVGDDEVLLGLSGGVDSSVVAALLHKAIGDQLTCVFVDTGLLRWQEGDQVMATFADASDSHGLGIKVIRVDARDRFFKALEGVGDPEAKRKIIGNLFIEIFDEESGRLTNAKWLAQGTIYPDVVESAGSKTGKAHVIKSHHNVGGLPETMKLGLVEPLRELFKDEVRRLGVELGLPREMVYRHPFPGPGLGVRILGEVKPEYAELLARADAIFIEELRSAGLYEKTSQAFAVFLPVKSVGVVGDARAYEWVIALRAVETIDFMTAHWAHLPYDFLGRVSNRIINELRGISRVVYDISGKPPATIEWE</sequence>
<evidence type="ECO:0000256" key="3">
    <source>
        <dbReference type="ARBA" id="ARBA00012746"/>
    </source>
</evidence>
<evidence type="ECO:0000256" key="6">
    <source>
        <dbReference type="ARBA" id="ARBA00022741"/>
    </source>
</evidence>
<dbReference type="Pfam" id="PF00117">
    <property type="entry name" value="GATase"/>
    <property type="match status" value="1"/>
</dbReference>
<evidence type="ECO:0000256" key="8">
    <source>
        <dbReference type="ARBA" id="ARBA00022755"/>
    </source>
</evidence>
<dbReference type="EC" id="6.3.5.2" evidence="3 11"/>
<feature type="domain" description="GMPS ATP-PPase" evidence="13">
    <location>
        <begin position="204"/>
        <end position="401"/>
    </location>
</feature>
<feature type="active site" evidence="11">
    <location>
        <position position="177"/>
    </location>
</feature>
<dbReference type="InterPro" id="IPR025777">
    <property type="entry name" value="GMPS_ATP_PPase_dom"/>
</dbReference>
<comment type="function">
    <text evidence="1 11">Catalyzes the synthesis of GMP from XMP.</text>
</comment>
<proteinExistence type="inferred from homology"/>
<protein>
    <recommendedName>
        <fullName evidence="4 11">GMP synthase [glutamine-hydrolyzing]</fullName>
        <ecNumber evidence="3 11">6.3.5.2</ecNumber>
    </recommendedName>
    <alternativeName>
        <fullName evidence="11">GMP synthetase</fullName>
    </alternativeName>
    <alternativeName>
        <fullName evidence="11">Glutamine amidotransferase</fullName>
    </alternativeName>
</protein>
<dbReference type="InterPro" id="IPR004739">
    <property type="entry name" value="GMP_synth_GATase"/>
</dbReference>
<evidence type="ECO:0000256" key="10">
    <source>
        <dbReference type="ARBA" id="ARBA00022962"/>
    </source>
</evidence>
<dbReference type="Gene3D" id="3.30.300.10">
    <property type="match status" value="1"/>
</dbReference>
<keyword evidence="15" id="KW-1185">Reference proteome</keyword>
<dbReference type="SUPFAM" id="SSF52402">
    <property type="entry name" value="Adenine nucleotide alpha hydrolases-like"/>
    <property type="match status" value="1"/>
</dbReference>
<comment type="pathway">
    <text evidence="2 11">Purine metabolism; GMP biosynthesis; GMP from XMP (L-Gln route): step 1/1.</text>
</comment>
<comment type="subunit">
    <text evidence="11">Homodimer.</text>
</comment>
<keyword evidence="6 11" id="KW-0547">Nucleotide-binding</keyword>
<reference evidence="15" key="1">
    <citation type="journal article" date="2019" name="Int. J. Syst. Evol. Microbiol.">
        <title>The Global Catalogue of Microorganisms (GCM) 10K type strain sequencing project: providing services to taxonomists for standard genome sequencing and annotation.</title>
        <authorList>
            <consortium name="The Broad Institute Genomics Platform"/>
            <consortium name="The Broad Institute Genome Sequencing Center for Infectious Disease"/>
            <person name="Wu L."/>
            <person name="Ma J."/>
        </authorList>
    </citation>
    <scope>NUCLEOTIDE SEQUENCE [LARGE SCALE GENOMIC DNA]</scope>
    <source>
        <strain evidence="15">JCM 18392</strain>
    </source>
</reference>
<evidence type="ECO:0000256" key="9">
    <source>
        <dbReference type="ARBA" id="ARBA00022840"/>
    </source>
</evidence>
<dbReference type="Proteomes" id="UP001501323">
    <property type="component" value="Unassembled WGS sequence"/>
</dbReference>
<dbReference type="InterPro" id="IPR001674">
    <property type="entry name" value="GMP_synth_C"/>
</dbReference>
<dbReference type="PANTHER" id="PTHR11922">
    <property type="entry name" value="GMP SYNTHASE-RELATED"/>
    <property type="match status" value="1"/>
</dbReference>
<dbReference type="PANTHER" id="PTHR11922:SF2">
    <property type="entry name" value="GMP SYNTHASE [GLUTAMINE-HYDROLYZING]"/>
    <property type="match status" value="1"/>
</dbReference>
<dbReference type="PRINTS" id="PR00099">
    <property type="entry name" value="CPSGATASE"/>
</dbReference>
<dbReference type="HAMAP" id="MF_00344">
    <property type="entry name" value="GMP_synthase"/>
    <property type="match status" value="1"/>
</dbReference>